<dbReference type="FunFam" id="3.40.50.720:FF:000084">
    <property type="entry name" value="Short-chain dehydrogenase reductase"/>
    <property type="match status" value="1"/>
</dbReference>
<dbReference type="Proteomes" id="UP000008710">
    <property type="component" value="Chromosome"/>
</dbReference>
<evidence type="ECO:0000313" key="4">
    <source>
        <dbReference type="Proteomes" id="UP000008710"/>
    </source>
</evidence>
<dbReference type="NCBIfam" id="NF006393">
    <property type="entry name" value="PRK08642.1"/>
    <property type="match status" value="1"/>
</dbReference>
<evidence type="ECO:0000256" key="2">
    <source>
        <dbReference type="ARBA" id="ARBA00023002"/>
    </source>
</evidence>
<sequence length="326" mass="34324">MHTTRLCTIEKGQPVRGLTLLASDTGCCPATSRAAETTPVEPELGNAGEGMSRRRPYALIRCLVADRTEGDSMQLDKQIVLVTGGGRGLGAAIVRSFAAQNARVIVNYRNSRDAAEELAASLGADRAVALRADVTDAEQVAALFSAAEEHFGSPVTTVINNALADFSFNGDARDKADVITWESFDSQLRGSVKATLHTTQAALPGMRSLGFGRIVNIGTNLFQNPVVPYHDYTAAKAAALSLTRTLAADLGPDGITVNMVSGGLLRTTDASAATPDEVFDLIAASTPLQRVTTPDEFADAVLFFASPWSRSVTGQNLVVDGGLVKD</sequence>
<proteinExistence type="inferred from homology"/>
<dbReference type="AlphaFoldDB" id="Q0S705"/>
<dbReference type="InterPro" id="IPR036291">
    <property type="entry name" value="NAD(P)-bd_dom_sf"/>
</dbReference>
<protein>
    <submittedName>
        <fullName evidence="3">Short-chain dehydrogenase</fullName>
        <ecNumber evidence="3">1.1.1.47</ecNumber>
    </submittedName>
</protein>
<name>Q0S705_RHOJR</name>
<comment type="similarity">
    <text evidence="1">Belongs to the short-chain dehydrogenases/reductases (SDR) family.</text>
</comment>
<evidence type="ECO:0000313" key="3">
    <source>
        <dbReference type="EMBL" id="ABG96681.1"/>
    </source>
</evidence>
<gene>
    <name evidence="3" type="ordered locus">RHA1_ro04900</name>
</gene>
<dbReference type="EC" id="1.1.1.47" evidence="3"/>
<evidence type="ECO:0000256" key="1">
    <source>
        <dbReference type="ARBA" id="ARBA00006484"/>
    </source>
</evidence>
<dbReference type="PRINTS" id="PR00080">
    <property type="entry name" value="SDRFAMILY"/>
</dbReference>
<dbReference type="PRINTS" id="PR00081">
    <property type="entry name" value="GDHRDH"/>
</dbReference>
<dbReference type="Pfam" id="PF13561">
    <property type="entry name" value="adh_short_C2"/>
    <property type="match status" value="1"/>
</dbReference>
<dbReference type="CDD" id="cd05349">
    <property type="entry name" value="BKR_2_SDR_c"/>
    <property type="match status" value="1"/>
</dbReference>
<reference evidence="4" key="1">
    <citation type="journal article" date="2006" name="Proc. Natl. Acad. Sci. U.S.A.">
        <title>The complete genome of Rhodococcus sp. RHA1 provides insights into a catabolic powerhouse.</title>
        <authorList>
            <person name="McLeod M.P."/>
            <person name="Warren R.L."/>
            <person name="Hsiao W.W.L."/>
            <person name="Araki N."/>
            <person name="Myhre M."/>
            <person name="Fernandes C."/>
            <person name="Miyazawa D."/>
            <person name="Wong W."/>
            <person name="Lillquist A.L."/>
            <person name="Wang D."/>
            <person name="Dosanjh M."/>
            <person name="Hara H."/>
            <person name="Petrescu A."/>
            <person name="Morin R.D."/>
            <person name="Yang G."/>
            <person name="Stott J.M."/>
            <person name="Schein J.E."/>
            <person name="Shin H."/>
            <person name="Smailus D."/>
            <person name="Siddiqui A.S."/>
            <person name="Marra M.A."/>
            <person name="Jones S.J.M."/>
            <person name="Holt R."/>
            <person name="Brinkman F.S.L."/>
            <person name="Miyauchi K."/>
            <person name="Fukuda M."/>
            <person name="Davies J.E."/>
            <person name="Mohn W.W."/>
            <person name="Eltis L.D."/>
        </authorList>
    </citation>
    <scope>NUCLEOTIDE SEQUENCE [LARGE SCALE GENOMIC DNA]</scope>
    <source>
        <strain evidence="4">RHA1</strain>
    </source>
</reference>
<dbReference type="Gene3D" id="3.40.50.720">
    <property type="entry name" value="NAD(P)-binding Rossmann-like Domain"/>
    <property type="match status" value="1"/>
</dbReference>
<dbReference type="SUPFAM" id="SSF51735">
    <property type="entry name" value="NAD(P)-binding Rossmann-fold domains"/>
    <property type="match status" value="1"/>
</dbReference>
<dbReference type="PANTHER" id="PTHR43639">
    <property type="entry name" value="OXIDOREDUCTASE, SHORT-CHAIN DEHYDROGENASE/REDUCTASE FAMILY (AFU_ORTHOLOGUE AFUA_5G02870)"/>
    <property type="match status" value="1"/>
</dbReference>
<accession>Q0S705</accession>
<dbReference type="HOGENOM" id="CLU_010194_1_3_11"/>
<organism evidence="3 4">
    <name type="scientific">Rhodococcus jostii (strain RHA1)</name>
    <dbReference type="NCBI Taxonomy" id="101510"/>
    <lineage>
        <taxon>Bacteria</taxon>
        <taxon>Bacillati</taxon>
        <taxon>Actinomycetota</taxon>
        <taxon>Actinomycetes</taxon>
        <taxon>Mycobacteriales</taxon>
        <taxon>Nocardiaceae</taxon>
        <taxon>Rhodococcus</taxon>
    </lineage>
</organism>
<dbReference type="InterPro" id="IPR002347">
    <property type="entry name" value="SDR_fam"/>
</dbReference>
<dbReference type="PANTHER" id="PTHR43639:SF1">
    <property type="entry name" value="SHORT-CHAIN DEHYDROGENASE_REDUCTASE FAMILY PROTEIN"/>
    <property type="match status" value="1"/>
</dbReference>
<dbReference type="KEGG" id="rha:RHA1_ro04900"/>
<dbReference type="GO" id="GO:0047936">
    <property type="term" value="F:glucose 1-dehydrogenase [NAD(P)+] activity"/>
    <property type="evidence" value="ECO:0007669"/>
    <property type="project" value="UniProtKB-EC"/>
</dbReference>
<dbReference type="eggNOG" id="COG1028">
    <property type="taxonomic scope" value="Bacteria"/>
</dbReference>
<keyword evidence="2 3" id="KW-0560">Oxidoreductase</keyword>
<dbReference type="EMBL" id="CP000431">
    <property type="protein sequence ID" value="ABG96681.1"/>
    <property type="molecule type" value="Genomic_DNA"/>
</dbReference>